<name>A0A0A9GPN8_ARUDO</name>
<organism evidence="1">
    <name type="scientific">Arundo donax</name>
    <name type="common">Giant reed</name>
    <name type="synonym">Donax arundinaceus</name>
    <dbReference type="NCBI Taxonomy" id="35708"/>
    <lineage>
        <taxon>Eukaryota</taxon>
        <taxon>Viridiplantae</taxon>
        <taxon>Streptophyta</taxon>
        <taxon>Embryophyta</taxon>
        <taxon>Tracheophyta</taxon>
        <taxon>Spermatophyta</taxon>
        <taxon>Magnoliopsida</taxon>
        <taxon>Liliopsida</taxon>
        <taxon>Poales</taxon>
        <taxon>Poaceae</taxon>
        <taxon>PACMAD clade</taxon>
        <taxon>Arundinoideae</taxon>
        <taxon>Arundineae</taxon>
        <taxon>Arundo</taxon>
    </lineage>
</organism>
<dbReference type="EMBL" id="GBRH01173380">
    <property type="protein sequence ID" value="JAE24516.1"/>
    <property type="molecule type" value="Transcribed_RNA"/>
</dbReference>
<evidence type="ECO:0000313" key="1">
    <source>
        <dbReference type="EMBL" id="JAE24516.1"/>
    </source>
</evidence>
<dbReference type="AlphaFoldDB" id="A0A0A9GPN8"/>
<sequence>MESISVKQETNQGYPKLGMIRAYNCRVKPCW</sequence>
<accession>A0A0A9GPN8</accession>
<proteinExistence type="predicted"/>
<reference evidence="1" key="2">
    <citation type="journal article" date="2015" name="Data Brief">
        <title>Shoot transcriptome of the giant reed, Arundo donax.</title>
        <authorList>
            <person name="Barrero R.A."/>
            <person name="Guerrero F.D."/>
            <person name="Moolhuijzen P."/>
            <person name="Goolsby J.A."/>
            <person name="Tidwell J."/>
            <person name="Bellgard S.E."/>
            <person name="Bellgard M.I."/>
        </authorList>
    </citation>
    <scope>NUCLEOTIDE SEQUENCE</scope>
    <source>
        <tissue evidence="1">Shoot tissue taken approximately 20 cm above the soil surface</tissue>
    </source>
</reference>
<reference evidence="1" key="1">
    <citation type="submission" date="2014-09" db="EMBL/GenBank/DDBJ databases">
        <authorList>
            <person name="Magalhaes I.L.F."/>
            <person name="Oliveira U."/>
            <person name="Santos F.R."/>
            <person name="Vidigal T.H.D.A."/>
            <person name="Brescovit A.D."/>
            <person name="Santos A.J."/>
        </authorList>
    </citation>
    <scope>NUCLEOTIDE SEQUENCE</scope>
    <source>
        <tissue evidence="1">Shoot tissue taken approximately 20 cm above the soil surface</tissue>
    </source>
</reference>
<protein>
    <submittedName>
        <fullName evidence="1">Uncharacterized protein</fullName>
    </submittedName>
</protein>